<dbReference type="EC" id="2.7.1.140" evidence="8"/>
<comment type="catalytic activity">
    <reaction evidence="6 8">
        <text>1D-myo-inositol 1,4,5-trisphosphate + 2 ATP = 1D-myo-inositol 1,3,4,5,6-pentakisphosphate + 2 ADP + 2 H(+)</text>
        <dbReference type="Rhea" id="RHEA:32359"/>
        <dbReference type="ChEBI" id="CHEBI:15378"/>
        <dbReference type="ChEBI" id="CHEBI:30616"/>
        <dbReference type="ChEBI" id="CHEBI:57733"/>
        <dbReference type="ChEBI" id="CHEBI:203600"/>
        <dbReference type="ChEBI" id="CHEBI:456216"/>
        <dbReference type="EC" id="2.7.1.151"/>
    </reaction>
</comment>
<keyword evidence="4 8" id="KW-0418">Kinase</keyword>
<dbReference type="Pfam" id="PF03770">
    <property type="entry name" value="IPK"/>
    <property type="match status" value="1"/>
</dbReference>
<dbReference type="EMBL" id="JRKL02004115">
    <property type="protein sequence ID" value="KAF3953359.1"/>
    <property type="molecule type" value="Genomic_DNA"/>
</dbReference>
<dbReference type="PANTHER" id="PTHR12400:SF51">
    <property type="entry name" value="INOSITOL POLYPHOSPHATE MULTIKINASE"/>
    <property type="match status" value="1"/>
</dbReference>
<evidence type="ECO:0000256" key="7">
    <source>
        <dbReference type="ARBA" id="ARBA00036525"/>
    </source>
</evidence>
<dbReference type="GO" id="GO:0005634">
    <property type="term" value="C:nucleus"/>
    <property type="evidence" value="ECO:0007669"/>
    <property type="project" value="TreeGrafter"/>
</dbReference>
<accession>A0A8J4QUX3</accession>
<evidence type="ECO:0000313" key="10">
    <source>
        <dbReference type="Proteomes" id="UP000737018"/>
    </source>
</evidence>
<proteinExistence type="inferred from homology"/>
<dbReference type="EC" id="2.7.1.151" evidence="8"/>
<dbReference type="AlphaFoldDB" id="A0A8J4QUX3"/>
<dbReference type="GO" id="GO:0005524">
    <property type="term" value="F:ATP binding"/>
    <property type="evidence" value="ECO:0007669"/>
    <property type="project" value="UniProtKB-KW"/>
</dbReference>
<keyword evidence="10" id="KW-1185">Reference proteome</keyword>
<reference evidence="9" key="1">
    <citation type="submission" date="2020-03" db="EMBL/GenBank/DDBJ databases">
        <title>Castanea mollissima Vanexum genome sequencing.</title>
        <authorList>
            <person name="Staton M."/>
        </authorList>
    </citation>
    <scope>NUCLEOTIDE SEQUENCE</scope>
    <source>
        <tissue evidence="9">Leaf</tissue>
    </source>
</reference>
<comment type="function">
    <text evidence="8">Inositol phosphate kinase with a broad substrate specificity.</text>
</comment>
<evidence type="ECO:0000256" key="1">
    <source>
        <dbReference type="ARBA" id="ARBA00007374"/>
    </source>
</evidence>
<dbReference type="GO" id="GO:0005737">
    <property type="term" value="C:cytoplasm"/>
    <property type="evidence" value="ECO:0007669"/>
    <property type="project" value="TreeGrafter"/>
</dbReference>
<keyword evidence="2 8" id="KW-0808">Transferase</keyword>
<dbReference type="GO" id="GO:0032958">
    <property type="term" value="P:inositol phosphate biosynthetic process"/>
    <property type="evidence" value="ECO:0007669"/>
    <property type="project" value="InterPro"/>
</dbReference>
<evidence type="ECO:0000256" key="3">
    <source>
        <dbReference type="ARBA" id="ARBA00022741"/>
    </source>
</evidence>
<evidence type="ECO:0000256" key="5">
    <source>
        <dbReference type="ARBA" id="ARBA00022840"/>
    </source>
</evidence>
<evidence type="ECO:0000256" key="4">
    <source>
        <dbReference type="ARBA" id="ARBA00022777"/>
    </source>
</evidence>
<evidence type="ECO:0000256" key="8">
    <source>
        <dbReference type="RuleBase" id="RU363090"/>
    </source>
</evidence>
<protein>
    <recommendedName>
        <fullName evidence="8">Inositol polyphosphate multikinase</fullName>
        <ecNumber evidence="8">2.7.1.140</ecNumber>
        <ecNumber evidence="8">2.7.1.151</ecNumber>
    </recommendedName>
</protein>
<dbReference type="GO" id="GO:0051765">
    <property type="term" value="F:inositol tetrakisphosphate kinase activity"/>
    <property type="evidence" value="ECO:0007669"/>
    <property type="project" value="TreeGrafter"/>
</dbReference>
<dbReference type="Proteomes" id="UP000737018">
    <property type="component" value="Unassembled WGS sequence"/>
</dbReference>
<name>A0A8J4QUX3_9ROSI</name>
<organism evidence="9 10">
    <name type="scientific">Castanea mollissima</name>
    <name type="common">Chinese chestnut</name>
    <dbReference type="NCBI Taxonomy" id="60419"/>
    <lineage>
        <taxon>Eukaryota</taxon>
        <taxon>Viridiplantae</taxon>
        <taxon>Streptophyta</taxon>
        <taxon>Embryophyta</taxon>
        <taxon>Tracheophyta</taxon>
        <taxon>Spermatophyta</taxon>
        <taxon>Magnoliopsida</taxon>
        <taxon>eudicotyledons</taxon>
        <taxon>Gunneridae</taxon>
        <taxon>Pentapetalae</taxon>
        <taxon>rosids</taxon>
        <taxon>fabids</taxon>
        <taxon>Fagales</taxon>
        <taxon>Fagaceae</taxon>
        <taxon>Castanea</taxon>
    </lineage>
</organism>
<dbReference type="OrthoDB" id="5958943at2759"/>
<dbReference type="Gene3D" id="3.30.470.160">
    <property type="entry name" value="Inositol polyphosphate kinase"/>
    <property type="match status" value="1"/>
</dbReference>
<keyword evidence="5 8" id="KW-0067">ATP-binding</keyword>
<dbReference type="InterPro" id="IPR038286">
    <property type="entry name" value="IPK_sf"/>
</dbReference>
<sequence>MDTHPHPLTITTQQWISGTGCICNRAPFAFCVSLFCFLPSDLSLLCLTAVPVAHKPKWTNIKKTTVCVVSFSHVTHFISQTNSKYPSAQKTPLPSFLPSFVPSPLHSRSSKLEKSESKRPRVDLQITAASFRFRNRYGNTKSLFYSVLFYLRHFQIVCRRHLFLILCNMLKVPDHQVAGHRAGDGKLGPLIDDSGKFYKPIQSDGRGSKEVAFYTSVSSYTNIPNHIRRFFPIFHGTKLIEASDGSGQQPHLVLQNVFSGYLNPSIMDIKIGSRTWYPQASEEYIQKCFMKDRESSSLALGFRISGLQIESKGSGFWKPDSKLIRKFTAEEVRLVLRQFVSSNSSADSGVDPDCTFVSTVYGGSGGILAQLLELKEWFEHQTILHFYSCSVLMVYDKESVVKEASSGAEIKLVDFAHVFEGNGVIDHNFLGGLCSLINFISEILTCSDVHTAKASLQDPKNYCYTNCDTQN</sequence>
<dbReference type="SUPFAM" id="SSF56104">
    <property type="entry name" value="SAICAR synthase-like"/>
    <property type="match status" value="1"/>
</dbReference>
<dbReference type="InterPro" id="IPR005522">
    <property type="entry name" value="IPK"/>
</dbReference>
<evidence type="ECO:0000313" key="9">
    <source>
        <dbReference type="EMBL" id="KAF3953359.1"/>
    </source>
</evidence>
<dbReference type="GO" id="GO:0008440">
    <property type="term" value="F:inositol-1,4,5-trisphosphate 3-kinase activity"/>
    <property type="evidence" value="ECO:0007669"/>
    <property type="project" value="TreeGrafter"/>
</dbReference>
<evidence type="ECO:0000256" key="2">
    <source>
        <dbReference type="ARBA" id="ARBA00022679"/>
    </source>
</evidence>
<dbReference type="PANTHER" id="PTHR12400">
    <property type="entry name" value="INOSITOL POLYPHOSPHATE KINASE"/>
    <property type="match status" value="1"/>
</dbReference>
<keyword evidence="3 8" id="KW-0547">Nucleotide-binding</keyword>
<comment type="catalytic activity">
    <reaction evidence="7 8">
        <text>1D-myo-inositol 1,3,4,6-tetrakisphosphate + ATP = 1D-myo-inositol 1,3,4,5,6-pentakisphosphate + ADP + H(+)</text>
        <dbReference type="Rhea" id="RHEA:12717"/>
        <dbReference type="ChEBI" id="CHEBI:15378"/>
        <dbReference type="ChEBI" id="CHEBI:30616"/>
        <dbReference type="ChEBI" id="CHEBI:57660"/>
        <dbReference type="ChEBI" id="CHEBI:57733"/>
        <dbReference type="ChEBI" id="CHEBI:456216"/>
        <dbReference type="EC" id="2.7.1.140"/>
    </reaction>
</comment>
<comment type="caution">
    <text evidence="9">The sequence shown here is derived from an EMBL/GenBank/DDBJ whole genome shotgun (WGS) entry which is preliminary data.</text>
</comment>
<gene>
    <name evidence="9" type="ORF">CMV_021192</name>
</gene>
<evidence type="ECO:0000256" key="6">
    <source>
        <dbReference type="ARBA" id="ARBA00036164"/>
    </source>
</evidence>
<comment type="similarity">
    <text evidence="1 8">Belongs to the inositol phosphokinase (IPK) family.</text>
</comment>